<reference evidence="2 3" key="1">
    <citation type="journal article" date="2011" name="J. Bacteriol.">
        <title>Complete Genome Sequence of the Aerobic Marine Methanotroph Methylomonas methanica MC09.</title>
        <authorList>
            <person name="Boden R."/>
            <person name="Cunliffe M."/>
            <person name="Scanlan J."/>
            <person name="Moussard H."/>
            <person name="Kits K.D."/>
            <person name="Klotz M.G."/>
            <person name="Jetten M.S."/>
            <person name="Vuilleumier S."/>
            <person name="Han J."/>
            <person name="Peters L."/>
            <person name="Mikhailova N."/>
            <person name="Teshima H."/>
            <person name="Tapia R."/>
            <person name="Kyrpides N."/>
            <person name="Ivanova N."/>
            <person name="Pagani I."/>
            <person name="Cheng J.F."/>
            <person name="Goodwin L."/>
            <person name="Han C."/>
            <person name="Hauser L."/>
            <person name="Land M.L."/>
            <person name="Lapidus A."/>
            <person name="Lucas S."/>
            <person name="Pitluck S."/>
            <person name="Woyke T."/>
            <person name="Stein L."/>
            <person name="Murrell J.C."/>
        </authorList>
    </citation>
    <scope>NUCLEOTIDE SEQUENCE [LARGE SCALE GENOMIC DNA]</scope>
    <source>
        <strain evidence="2 3">MC09</strain>
    </source>
</reference>
<feature type="transmembrane region" description="Helical" evidence="1">
    <location>
        <begin position="91"/>
        <end position="116"/>
    </location>
</feature>
<dbReference type="KEGG" id="mmt:Metme_3563"/>
<evidence type="ECO:0000256" key="1">
    <source>
        <dbReference type="SAM" id="Phobius"/>
    </source>
</evidence>
<reference key="2">
    <citation type="submission" date="2011-05" db="EMBL/GenBank/DDBJ databases">
        <title>Complete genome sequence of the aerobic marine methanotroph Methylomonas methanica MC09.</title>
        <authorList>
            <person name="Boden R."/>
            <person name="Cunliffe M."/>
            <person name="Scanlan J."/>
            <person name="Moussard H."/>
            <person name="Kits K.D."/>
            <person name="Klotz M."/>
            <person name="Jetten M."/>
            <person name="Vuilleumier S."/>
            <person name="Han J."/>
            <person name="Peters L."/>
            <person name="Mikhailova N."/>
            <person name="Teshima H."/>
            <person name="Tapia R."/>
            <person name="Kyrpides N."/>
            <person name="Ivanova N."/>
            <person name="Pagani I."/>
            <person name="Cheng J.-F."/>
            <person name="Goodwin L."/>
            <person name="Han C."/>
            <person name="Hauser L."/>
            <person name="Land M."/>
            <person name="Lapidus A."/>
            <person name="Lucas S."/>
            <person name="Pitluck S."/>
            <person name="Woyke T."/>
            <person name="Stein L.Y."/>
            <person name="Murrell C."/>
        </authorList>
    </citation>
    <scope>NUCLEOTIDE SEQUENCE</scope>
    <source>
        <strain>MC09</strain>
    </source>
</reference>
<dbReference type="OrthoDB" id="5905880at2"/>
<sequence>MKCLYYLISSLDSAHAITSDLRSAGIVDWSAHIHSKNRTGTNILKIYSGTYRNPLDVPRVGLLGVMAGFLFGLLTAALLDNFQLFGADLPLNAYMGLTLFWSVFGAWEAGLAEIFVEKRKIAVLRDELDTGSSLLLICAKPANAAAIKTLVSDQHPEAIPAPRADNLLTGHITRPGDC</sequence>
<dbReference type="STRING" id="857087.Metme_3563"/>
<keyword evidence="1" id="KW-0472">Membrane</keyword>
<evidence type="ECO:0000313" key="3">
    <source>
        <dbReference type="Proteomes" id="UP000008888"/>
    </source>
</evidence>
<accession>F9ZVE5</accession>
<name>F9ZVE5_METMM</name>
<gene>
    <name evidence="2" type="ordered locus">Metme_3563</name>
</gene>
<dbReference type="Proteomes" id="UP000008888">
    <property type="component" value="Chromosome"/>
</dbReference>
<keyword evidence="3" id="KW-1185">Reference proteome</keyword>
<dbReference type="RefSeq" id="WP_013820148.1">
    <property type="nucleotide sequence ID" value="NC_015572.1"/>
</dbReference>
<proteinExistence type="predicted"/>
<protein>
    <submittedName>
        <fullName evidence="2">Uncharacterized protein</fullName>
    </submittedName>
</protein>
<organism evidence="2 3">
    <name type="scientific">Methylomonas methanica (strain DSM 25384 / MC09)</name>
    <dbReference type="NCBI Taxonomy" id="857087"/>
    <lineage>
        <taxon>Bacteria</taxon>
        <taxon>Pseudomonadati</taxon>
        <taxon>Pseudomonadota</taxon>
        <taxon>Gammaproteobacteria</taxon>
        <taxon>Methylococcales</taxon>
        <taxon>Methylococcaceae</taxon>
        <taxon>Methylomonas</taxon>
    </lineage>
</organism>
<keyword evidence="1" id="KW-1133">Transmembrane helix</keyword>
<dbReference type="EMBL" id="CP002738">
    <property type="protein sequence ID" value="AEG01927.1"/>
    <property type="molecule type" value="Genomic_DNA"/>
</dbReference>
<dbReference type="AlphaFoldDB" id="F9ZVE5"/>
<feature type="transmembrane region" description="Helical" evidence="1">
    <location>
        <begin position="60"/>
        <end position="79"/>
    </location>
</feature>
<evidence type="ECO:0000313" key="2">
    <source>
        <dbReference type="EMBL" id="AEG01927.1"/>
    </source>
</evidence>
<keyword evidence="1" id="KW-0812">Transmembrane</keyword>
<dbReference type="HOGENOM" id="CLU_118626_0_0_6"/>
<reference evidence="3" key="3">
    <citation type="submission" date="2011-05" db="EMBL/GenBank/DDBJ databases">
        <title>Complete sequence of Methylomonas methanica MC09.</title>
        <authorList>
            <consortium name="US DOE Joint Genome Institute"/>
            <person name="Lucas S."/>
            <person name="Han J."/>
            <person name="Lapidus A."/>
            <person name="Cheng J.-F."/>
            <person name="Goodwin L."/>
            <person name="Pitluck S."/>
            <person name="Peters L."/>
            <person name="Mikhailova N."/>
            <person name="Teshima H."/>
            <person name="Han C."/>
            <person name="Tapia R."/>
            <person name="Land M."/>
            <person name="Hauser L."/>
            <person name="Kyrpides N."/>
            <person name="Ivanova N."/>
            <person name="Pagani I."/>
            <person name="Stein L."/>
            <person name="Woyke T."/>
        </authorList>
    </citation>
    <scope>NUCLEOTIDE SEQUENCE [LARGE SCALE GENOMIC DNA]</scope>
    <source>
        <strain evidence="3">MC09</strain>
    </source>
</reference>
<dbReference type="eggNOG" id="ENOG5032W7W">
    <property type="taxonomic scope" value="Bacteria"/>
</dbReference>